<dbReference type="AlphaFoldDB" id="D2MMS3"/>
<dbReference type="InterPro" id="IPR036249">
    <property type="entry name" value="Thioredoxin-like_sf"/>
</dbReference>
<dbReference type="SUPFAM" id="SSF52833">
    <property type="entry name" value="Thioredoxin-like"/>
    <property type="match status" value="1"/>
</dbReference>
<dbReference type="OrthoDB" id="5679012at2"/>
<evidence type="ECO:0000259" key="1">
    <source>
        <dbReference type="Pfam" id="PF00462"/>
    </source>
</evidence>
<feature type="domain" description="Glutaredoxin" evidence="1">
    <location>
        <begin position="3"/>
        <end position="37"/>
    </location>
</feature>
<dbReference type="STRING" id="679192.HMPREF9013_1057"/>
<accession>D2MMS3</accession>
<name>D2MMS3_9FIRM</name>
<dbReference type="InterPro" id="IPR002109">
    <property type="entry name" value="Glutaredoxin"/>
</dbReference>
<reference evidence="3" key="1">
    <citation type="submission" date="2009-12" db="EMBL/GenBank/DDBJ databases">
        <title>Sequence of Clostridiales genomosp. BVAB3 str. UPII9-5.</title>
        <authorList>
            <person name="Madupu R."/>
            <person name="Durkin A.S."/>
            <person name="Torralba M."/>
            <person name="Methe B."/>
            <person name="Sutton G.G."/>
            <person name="Strausberg R.L."/>
            <person name="Nelson K.E."/>
        </authorList>
    </citation>
    <scope>NUCLEOTIDE SEQUENCE [LARGE SCALE GENOMIC DNA]</scope>
    <source>
        <strain evidence="3">W1219</strain>
    </source>
</reference>
<dbReference type="eggNOG" id="COG4545">
    <property type="taxonomic scope" value="Bacteria"/>
</dbReference>
<evidence type="ECO:0000313" key="3">
    <source>
        <dbReference type="Proteomes" id="UP000005017"/>
    </source>
</evidence>
<evidence type="ECO:0000313" key="2">
    <source>
        <dbReference type="EMBL" id="EFC06349.1"/>
    </source>
</evidence>
<dbReference type="Pfam" id="PF00462">
    <property type="entry name" value="Glutaredoxin"/>
    <property type="match status" value="1"/>
</dbReference>
<dbReference type="EMBL" id="ADFR01000002">
    <property type="protein sequence ID" value="EFC06349.1"/>
    <property type="molecule type" value="Genomic_DNA"/>
</dbReference>
<dbReference type="Proteomes" id="UP000005017">
    <property type="component" value="Unassembled WGS sequence"/>
</dbReference>
<keyword evidence="3" id="KW-1185">Reference proteome</keyword>
<dbReference type="RefSeq" id="WP_006626694.1">
    <property type="nucleotide sequence ID" value="NZ_ADFR01000002.1"/>
</dbReference>
<sequence>MFKIYGSTMCPDCVACKQNFDRYGVEYEFLDITASLKTLKEFLILRDQEAVFNHLKAIHDIGLPALVREDGSVFTDWESYLQEMGKEVIWENTGHACSLDHRGC</sequence>
<organism evidence="2 3">
    <name type="scientific">Bulleidia extructa W1219</name>
    <dbReference type="NCBI Taxonomy" id="679192"/>
    <lineage>
        <taxon>Bacteria</taxon>
        <taxon>Bacillati</taxon>
        <taxon>Bacillota</taxon>
        <taxon>Erysipelotrichia</taxon>
        <taxon>Erysipelotrichales</taxon>
        <taxon>Erysipelotrichaceae</taxon>
        <taxon>Bulleidia</taxon>
    </lineage>
</organism>
<gene>
    <name evidence="2" type="ORF">HMPREF9013_1057</name>
</gene>
<proteinExistence type="predicted"/>
<protein>
    <recommendedName>
        <fullName evidence="1">Glutaredoxin domain-containing protein</fullName>
    </recommendedName>
</protein>
<dbReference type="Gene3D" id="3.40.30.10">
    <property type="entry name" value="Glutaredoxin"/>
    <property type="match status" value="1"/>
</dbReference>
<comment type="caution">
    <text evidence="2">The sequence shown here is derived from an EMBL/GenBank/DDBJ whole genome shotgun (WGS) entry which is preliminary data.</text>
</comment>